<dbReference type="OrthoDB" id="6462548at2"/>
<protein>
    <submittedName>
        <fullName evidence="1">Uncharacterized protein</fullName>
    </submittedName>
</protein>
<organism evidence="1 2">
    <name type="scientific">Tatumella morbirosei</name>
    <dbReference type="NCBI Taxonomy" id="642227"/>
    <lineage>
        <taxon>Bacteria</taxon>
        <taxon>Pseudomonadati</taxon>
        <taxon>Pseudomonadota</taxon>
        <taxon>Gammaproteobacteria</taxon>
        <taxon>Enterobacterales</taxon>
        <taxon>Erwiniaceae</taxon>
        <taxon>Tatumella</taxon>
    </lineage>
</organism>
<dbReference type="AlphaFoldDB" id="A0A095VJF1"/>
<gene>
    <name evidence="1" type="ORF">HA49_05430</name>
</gene>
<reference evidence="1" key="1">
    <citation type="submission" date="2014-12" db="EMBL/GenBank/DDBJ databases">
        <title>The draft genome of the Tatumella morbirosei type strain, LMG23360T isolated from pineapple rot.</title>
        <authorList>
            <person name="Smits T.H."/>
            <person name="Palmer M."/>
            <person name="Venter S.N."/>
            <person name="Duffy B."/>
            <person name="Steenkamp E.T."/>
            <person name="Chan W.Y."/>
            <person name="Coutinho T.A."/>
            <person name="Coetzee M.P."/>
            <person name="De Maayer P."/>
        </authorList>
    </citation>
    <scope>NUCLEOTIDE SEQUENCE [LARGE SCALE GENOMIC DNA]</scope>
    <source>
        <strain evidence="1">LMG 23360</strain>
    </source>
</reference>
<dbReference type="RefSeq" id="WP_038017600.1">
    <property type="nucleotide sequence ID" value="NZ_JPKR02000004.1"/>
</dbReference>
<accession>A0A095VJF1</accession>
<keyword evidence="2" id="KW-1185">Reference proteome</keyword>
<comment type="caution">
    <text evidence="1">The sequence shown here is derived from an EMBL/GenBank/DDBJ whole genome shotgun (WGS) entry which is preliminary data.</text>
</comment>
<dbReference type="EMBL" id="JPKR02000004">
    <property type="protein sequence ID" value="KGD74760.1"/>
    <property type="molecule type" value="Genomic_DNA"/>
</dbReference>
<dbReference type="Proteomes" id="UP000029577">
    <property type="component" value="Unassembled WGS sequence"/>
</dbReference>
<proteinExistence type="predicted"/>
<evidence type="ECO:0000313" key="2">
    <source>
        <dbReference type="Proteomes" id="UP000029577"/>
    </source>
</evidence>
<evidence type="ECO:0000313" key="1">
    <source>
        <dbReference type="EMBL" id="KGD74760.1"/>
    </source>
</evidence>
<sequence length="165" mass="19360">MDDLNSMTIFDKVQAGMPEGRHRMIYLVEVYPYEYEIHFNEVVEYFDSFIDIPEGILTGIRPTFVNRIGGCYEIAFDLVSNIESGRSFAPPDSNNAHKLSTIIDQAIVRHYTKHKPYCYMFLAYSPELSRLYTIAMMRLRQRFKYKIKQIHSNLEPEGRGYVIEL</sequence>
<name>A0A095VJF1_9GAMM</name>